<evidence type="ECO:0000313" key="8">
    <source>
        <dbReference type="EMBL" id="MBB3969575.1"/>
    </source>
</evidence>
<dbReference type="PROSITE" id="PS51910">
    <property type="entry name" value="GH18_2"/>
    <property type="match status" value="1"/>
</dbReference>
<gene>
    <name evidence="9" type="ORF">E2R65_13660</name>
    <name evidence="8" type="ORF">GGR35_002188</name>
</gene>
<evidence type="ECO:0000256" key="2">
    <source>
        <dbReference type="ARBA" id="ARBA00012566"/>
    </source>
</evidence>
<dbReference type="SUPFAM" id="SSF49695">
    <property type="entry name" value="gamma-Crystallin-like"/>
    <property type="match status" value="1"/>
</dbReference>
<dbReference type="EMBL" id="SNQG01000005">
    <property type="protein sequence ID" value="TEW64966.1"/>
    <property type="molecule type" value="Genomic_DNA"/>
</dbReference>
<dbReference type="GO" id="GO:0005975">
    <property type="term" value="P:carbohydrate metabolic process"/>
    <property type="evidence" value="ECO:0007669"/>
    <property type="project" value="InterPro"/>
</dbReference>
<sequence>MRNQNTKKNVQSAWSKVLTMIFVLSIMLTSCSKNQIKNDPGPGAGNTAINKLTTFSSSTPIPATTNNKVAYYTFDATPTGSPAVKLSMLDFAKSANIVVVFEGTPWELADTAHYTYPGTIMLSGYYKNYRSIINDIHTLQARGVKVIINVDDQTSWNTTTPFTTYNGIKKSYQQFAVFLDSCVTNVLNMDGIGLDVEHLGSTAANANYVNLIKEFGKYFGPKSTKPTTTVYTAAIYDGGQAGFAIGQSVDVASYMNFVIDQGYFEDNTQRFYRWANYIGAEKTMVGLVKDYNNQANGIAAAKFQPTNGNKAGIMVYAANVDSAYSNNILRALSAPVTAATGAVFYQDTQYGLTATKAIPKGSYTLTQLKTYGFIGNWASSVKLPTGWTMTMYKGTNLSGTSWALTTSNADFTKLLPSANDVVNSVKIN</sequence>
<evidence type="ECO:0000256" key="1">
    <source>
        <dbReference type="ARBA" id="ARBA00009336"/>
    </source>
</evidence>
<dbReference type="Proteomes" id="UP000297248">
    <property type="component" value="Unassembled WGS sequence"/>
</dbReference>
<reference evidence="8 11" key="3">
    <citation type="submission" date="2020-08" db="EMBL/GenBank/DDBJ databases">
        <title>Genomic Encyclopedia of Type Strains, Phase IV (KMG-IV): sequencing the most valuable type-strain genomes for metagenomic binning, comparative biology and taxonomic classification.</title>
        <authorList>
            <person name="Goeker M."/>
        </authorList>
    </citation>
    <scope>NUCLEOTIDE SEQUENCE [LARGE SCALE GENOMIC DNA]</scope>
    <source>
        <strain evidence="8 11">DSM 100995</strain>
    </source>
</reference>
<keyword evidence="4" id="KW-0378">Hydrolase</keyword>
<reference evidence="9 10" key="1">
    <citation type="journal article" date="2016" name="Int. J. Syst. Evol. Microbiol.">
        <title>Proposal of Mucilaginibacter phyllosphaerae sp. nov. isolated from the phyllosphere of Galium album.</title>
        <authorList>
            <person name="Aydogan E.L."/>
            <person name="Busse H.J."/>
            <person name="Moser G."/>
            <person name="Muller C."/>
            <person name="Kampfer P."/>
            <person name="Glaeser S.P."/>
        </authorList>
    </citation>
    <scope>NUCLEOTIDE SEQUENCE [LARGE SCALE GENOMIC DNA]</scope>
    <source>
        <strain evidence="9 10">PP-F2FG21</strain>
    </source>
</reference>
<proteinExistence type="inferred from homology"/>
<dbReference type="Proteomes" id="UP000583101">
    <property type="component" value="Unassembled WGS sequence"/>
</dbReference>
<dbReference type="InterPro" id="IPR017853">
    <property type="entry name" value="GH"/>
</dbReference>
<dbReference type="Gene3D" id="2.60.20.10">
    <property type="entry name" value="Crystallins"/>
    <property type="match status" value="1"/>
</dbReference>
<keyword evidence="11" id="KW-1185">Reference proteome</keyword>
<organism evidence="9 10">
    <name type="scientific">Mucilaginibacter phyllosphaerae</name>
    <dbReference type="NCBI Taxonomy" id="1812349"/>
    <lineage>
        <taxon>Bacteria</taxon>
        <taxon>Pseudomonadati</taxon>
        <taxon>Bacteroidota</taxon>
        <taxon>Sphingobacteriia</taxon>
        <taxon>Sphingobacteriales</taxon>
        <taxon>Sphingobacteriaceae</taxon>
        <taxon>Mucilaginibacter</taxon>
    </lineage>
</organism>
<evidence type="ECO:0000256" key="5">
    <source>
        <dbReference type="ARBA" id="ARBA00023295"/>
    </source>
</evidence>
<dbReference type="InterPro" id="IPR001223">
    <property type="entry name" value="Glyco_hydro18_cat"/>
</dbReference>
<dbReference type="InterPro" id="IPR011024">
    <property type="entry name" value="G_crystallin-like"/>
</dbReference>
<name>A0A4Y8A944_9SPHI</name>
<keyword evidence="5" id="KW-0326">Glycosidase</keyword>
<dbReference type="RefSeq" id="WP_134337042.1">
    <property type="nucleotide sequence ID" value="NZ_BMCZ01000005.1"/>
</dbReference>
<comment type="catalytic activity">
    <reaction evidence="6">
        <text>an N(4)-(oligosaccharide-(1-&gt;3)-[oligosaccharide-(1-&gt;6)]-beta-D-Man-(1-&gt;4)-beta-D-GlcNAc-(1-&gt;4)-alpha-D-GlcNAc)-L-asparaginyl-[protein] + H2O = an oligosaccharide-(1-&gt;3)-[oligosaccharide-(1-&gt;6)]-beta-D-Man-(1-&gt;4)-D-GlcNAc + N(4)-(N-acetyl-beta-D-glucosaminyl)-L-asparaginyl-[protein]</text>
        <dbReference type="Rhea" id="RHEA:73067"/>
        <dbReference type="Rhea" id="RHEA-COMP:12603"/>
        <dbReference type="Rhea" id="RHEA-COMP:18176"/>
        <dbReference type="ChEBI" id="CHEBI:15377"/>
        <dbReference type="ChEBI" id="CHEBI:132248"/>
        <dbReference type="ChEBI" id="CHEBI:192714"/>
        <dbReference type="ChEBI" id="CHEBI:192715"/>
        <dbReference type="EC" id="3.2.1.96"/>
    </reaction>
</comment>
<evidence type="ECO:0000256" key="4">
    <source>
        <dbReference type="ARBA" id="ARBA00022801"/>
    </source>
</evidence>
<evidence type="ECO:0000256" key="6">
    <source>
        <dbReference type="ARBA" id="ARBA00034414"/>
    </source>
</evidence>
<protein>
    <recommendedName>
        <fullName evidence="2">mannosyl-glycoprotein endo-beta-N-acetylglucosaminidase</fullName>
        <ecNumber evidence="2">3.2.1.96</ecNumber>
    </recommendedName>
</protein>
<evidence type="ECO:0000259" key="7">
    <source>
        <dbReference type="PROSITE" id="PS51910"/>
    </source>
</evidence>
<comment type="caution">
    <text evidence="9">The sequence shown here is derived from an EMBL/GenBank/DDBJ whole genome shotgun (WGS) entry which is preliminary data.</text>
</comment>
<dbReference type="OrthoDB" id="7183084at2"/>
<comment type="similarity">
    <text evidence="1">Belongs to the glycosyl hydrolase 18 family.</text>
</comment>
<evidence type="ECO:0000313" key="11">
    <source>
        <dbReference type="Proteomes" id="UP000583101"/>
    </source>
</evidence>
<dbReference type="PROSITE" id="PS51257">
    <property type="entry name" value="PROKAR_LIPOPROTEIN"/>
    <property type="match status" value="1"/>
</dbReference>
<dbReference type="GO" id="GO:0033925">
    <property type="term" value="F:mannosyl-glycoprotein endo-beta-N-acetylglucosaminidase activity"/>
    <property type="evidence" value="ECO:0007669"/>
    <property type="project" value="UniProtKB-EC"/>
</dbReference>
<dbReference type="EC" id="3.2.1.96" evidence="2"/>
<feature type="domain" description="GH18" evidence="7">
    <location>
        <begin position="66"/>
        <end position="335"/>
    </location>
</feature>
<accession>A0A4Y8A944</accession>
<evidence type="ECO:0000313" key="9">
    <source>
        <dbReference type="EMBL" id="TEW64966.1"/>
    </source>
</evidence>
<dbReference type="InterPro" id="IPR057016">
    <property type="entry name" value="EndoS_F2-like_TIM-barrel"/>
</dbReference>
<dbReference type="Pfam" id="PF23916">
    <property type="entry name" value="TIM-barrel_EndoS"/>
    <property type="match status" value="1"/>
</dbReference>
<keyword evidence="3" id="KW-0732">Signal</keyword>
<dbReference type="AlphaFoldDB" id="A0A4Y8A944"/>
<evidence type="ECO:0000313" key="10">
    <source>
        <dbReference type="Proteomes" id="UP000297248"/>
    </source>
</evidence>
<reference evidence="9" key="2">
    <citation type="submission" date="2019-03" db="EMBL/GenBank/DDBJ databases">
        <authorList>
            <person name="Yan Y.-Q."/>
            <person name="Du Z.-J."/>
        </authorList>
    </citation>
    <scope>NUCLEOTIDE SEQUENCE</scope>
    <source>
        <strain evidence="9">PP-F2FG21</strain>
    </source>
</reference>
<evidence type="ECO:0000256" key="3">
    <source>
        <dbReference type="ARBA" id="ARBA00022729"/>
    </source>
</evidence>
<dbReference type="SUPFAM" id="SSF51445">
    <property type="entry name" value="(Trans)glycosidases"/>
    <property type="match status" value="1"/>
</dbReference>
<dbReference type="EMBL" id="JACIEG010000004">
    <property type="protein sequence ID" value="MBB3969575.1"/>
    <property type="molecule type" value="Genomic_DNA"/>
</dbReference>
<dbReference type="Gene3D" id="3.20.20.80">
    <property type="entry name" value="Glycosidases"/>
    <property type="match status" value="1"/>
</dbReference>